<comment type="caution">
    <text evidence="2">The sequence shown here is derived from an EMBL/GenBank/DDBJ whole genome shotgun (WGS) entry which is preliminary data.</text>
</comment>
<protein>
    <submittedName>
        <fullName evidence="2">Uncharacterized protein</fullName>
    </submittedName>
</protein>
<keyword evidence="3" id="KW-1185">Reference proteome</keyword>
<reference evidence="2 3" key="1">
    <citation type="journal article" date="2018" name="Nat. Ecol. Evol.">
        <title>Shark genomes provide insights into elasmobranch evolution and the origin of vertebrates.</title>
        <authorList>
            <person name="Hara Y"/>
            <person name="Yamaguchi K"/>
            <person name="Onimaru K"/>
            <person name="Kadota M"/>
            <person name="Koyanagi M"/>
            <person name="Keeley SD"/>
            <person name="Tatsumi K"/>
            <person name="Tanaka K"/>
            <person name="Motone F"/>
            <person name="Kageyama Y"/>
            <person name="Nozu R"/>
            <person name="Adachi N"/>
            <person name="Nishimura O"/>
            <person name="Nakagawa R"/>
            <person name="Tanegashima C"/>
            <person name="Kiyatake I"/>
            <person name="Matsumoto R"/>
            <person name="Murakumo K"/>
            <person name="Nishida K"/>
            <person name="Terakita A"/>
            <person name="Kuratani S"/>
            <person name="Sato K"/>
            <person name="Hyodo S Kuraku.S."/>
        </authorList>
    </citation>
    <scope>NUCLEOTIDE SEQUENCE [LARGE SCALE GENOMIC DNA]</scope>
</reference>
<proteinExistence type="predicted"/>
<gene>
    <name evidence="2" type="ORF">chiPu_0026050</name>
</gene>
<sequence>MAAAGGGASCFRVRPRGHGGGARPRGHGRRGQVTGSVKGCPRRGERRGPLRHGRVPRWRGSGSQGAGSDPSVDEAEPTRGTTVSREGGTANPPTPRGARVRVLGAMAVLSSVTVEENNGDVVTFLRARR</sequence>
<accession>A0A401TIG8</accession>
<dbReference type="Proteomes" id="UP000287033">
    <property type="component" value="Unassembled WGS sequence"/>
</dbReference>
<evidence type="ECO:0000256" key="1">
    <source>
        <dbReference type="SAM" id="MobiDB-lite"/>
    </source>
</evidence>
<dbReference type="EMBL" id="BEZZ01071219">
    <property type="protein sequence ID" value="GCC42454.1"/>
    <property type="molecule type" value="Genomic_DNA"/>
</dbReference>
<organism evidence="2 3">
    <name type="scientific">Chiloscyllium punctatum</name>
    <name type="common">Brownbanded bambooshark</name>
    <name type="synonym">Hemiscyllium punctatum</name>
    <dbReference type="NCBI Taxonomy" id="137246"/>
    <lineage>
        <taxon>Eukaryota</taxon>
        <taxon>Metazoa</taxon>
        <taxon>Chordata</taxon>
        <taxon>Craniata</taxon>
        <taxon>Vertebrata</taxon>
        <taxon>Chondrichthyes</taxon>
        <taxon>Elasmobranchii</taxon>
        <taxon>Galeomorphii</taxon>
        <taxon>Galeoidea</taxon>
        <taxon>Orectolobiformes</taxon>
        <taxon>Hemiscylliidae</taxon>
        <taxon>Chiloscyllium</taxon>
    </lineage>
</organism>
<feature type="region of interest" description="Disordered" evidence="1">
    <location>
        <begin position="1"/>
        <end position="99"/>
    </location>
</feature>
<evidence type="ECO:0000313" key="2">
    <source>
        <dbReference type="EMBL" id="GCC42454.1"/>
    </source>
</evidence>
<name>A0A401TIG8_CHIPU</name>
<evidence type="ECO:0000313" key="3">
    <source>
        <dbReference type="Proteomes" id="UP000287033"/>
    </source>
</evidence>
<dbReference type="AlphaFoldDB" id="A0A401TIG8"/>